<evidence type="ECO:0000313" key="2">
    <source>
        <dbReference type="EMBL" id="ANK11726.1"/>
    </source>
</evidence>
<name>A0A192D189_9SPHN</name>
<sequence length="177" mass="18044">MKPVWIPALTAAVLLAACSAEKDEAAAGDPVAVKDAADKVAAAGLKPQAGLYKTTITMTGLDIPGLPPEMKGHGAGLARTVESCLTQAEVDKGFEDLLKTGQDGECRFDRFALAGGNLDAVLVCDAQGRTTSMAMTGALTSTTADIEASTAIAFDGVGEGTMNFTAKHERIGECPAG</sequence>
<proteinExistence type="predicted"/>
<keyword evidence="1" id="KW-0732">Signal</keyword>
<evidence type="ECO:0000256" key="1">
    <source>
        <dbReference type="SAM" id="SignalP"/>
    </source>
</evidence>
<dbReference type="KEGG" id="pns:A9D12_00785"/>
<dbReference type="InterPro" id="IPR022061">
    <property type="entry name" value="DUF3617"/>
</dbReference>
<protein>
    <recommendedName>
        <fullName evidence="4">DUF3617 domain-containing protein</fullName>
    </recommendedName>
</protein>
<accession>A0A192D189</accession>
<evidence type="ECO:0000313" key="3">
    <source>
        <dbReference type="Proteomes" id="UP000078263"/>
    </source>
</evidence>
<keyword evidence="3" id="KW-1185">Reference proteome</keyword>
<reference evidence="2 3" key="1">
    <citation type="submission" date="2016-05" db="EMBL/GenBank/DDBJ databases">
        <title>Compelete Genome Sequence of Bacteriochlorophyll-Synthesizing Bacterium Porphyrobacter neustonensis DSM 9434.</title>
        <authorList>
            <person name="Shi X.-L."/>
            <person name="Wu Y.-H."/>
            <person name="Cheng H."/>
            <person name="Xu L."/>
            <person name="Zhang X.-Q."/>
            <person name="Wang C.-S."/>
            <person name="Xu X.-W."/>
        </authorList>
    </citation>
    <scope>NUCLEOTIDE SEQUENCE [LARGE SCALE GENOMIC DNA]</scope>
    <source>
        <strain evidence="2 3">DSM 9434</strain>
    </source>
</reference>
<dbReference type="EMBL" id="CP016033">
    <property type="protein sequence ID" value="ANK11726.1"/>
    <property type="molecule type" value="Genomic_DNA"/>
</dbReference>
<organism evidence="2 3">
    <name type="scientific">Erythrobacter neustonensis</name>
    <dbReference type="NCBI Taxonomy" id="1112"/>
    <lineage>
        <taxon>Bacteria</taxon>
        <taxon>Pseudomonadati</taxon>
        <taxon>Pseudomonadota</taxon>
        <taxon>Alphaproteobacteria</taxon>
        <taxon>Sphingomonadales</taxon>
        <taxon>Erythrobacteraceae</taxon>
        <taxon>Erythrobacter/Porphyrobacter group</taxon>
        <taxon>Erythrobacter</taxon>
    </lineage>
</organism>
<dbReference type="RefSeq" id="WP_068348749.1">
    <property type="nucleotide sequence ID" value="NZ_CP016033.1"/>
</dbReference>
<dbReference type="Proteomes" id="UP000078263">
    <property type="component" value="Chromosome"/>
</dbReference>
<evidence type="ECO:0008006" key="4">
    <source>
        <dbReference type="Google" id="ProtNLM"/>
    </source>
</evidence>
<dbReference type="PROSITE" id="PS51257">
    <property type="entry name" value="PROKAR_LIPOPROTEIN"/>
    <property type="match status" value="1"/>
</dbReference>
<feature type="signal peptide" evidence="1">
    <location>
        <begin position="1"/>
        <end position="22"/>
    </location>
</feature>
<dbReference type="AlphaFoldDB" id="A0A192D189"/>
<dbReference type="Pfam" id="PF12276">
    <property type="entry name" value="DUF3617"/>
    <property type="match status" value="1"/>
</dbReference>
<dbReference type="STRING" id="1112.A9D12_00785"/>
<gene>
    <name evidence="2" type="ORF">A9D12_00785</name>
</gene>
<feature type="chain" id="PRO_5008251629" description="DUF3617 domain-containing protein" evidence="1">
    <location>
        <begin position="23"/>
        <end position="177"/>
    </location>
</feature>